<protein>
    <submittedName>
        <fullName evidence="1">Uncharacterized protein</fullName>
    </submittedName>
</protein>
<dbReference type="AlphaFoldDB" id="A0A892ZFM5"/>
<dbReference type="RefSeq" id="WP_230337940.1">
    <property type="nucleotide sequence ID" value="NZ_CP069798.1"/>
</dbReference>
<proteinExistence type="predicted"/>
<keyword evidence="2" id="KW-1185">Reference proteome</keyword>
<sequence length="72" mass="7937">MSDTVVGYAQALAMLDALMAQTQAESATTCAQMETQELTLMRLQQLRQTLKPHDKAQMAAIADYYRRKSGAA</sequence>
<name>A0A892ZFM5_9NEIS</name>
<dbReference type="EMBL" id="CP069798">
    <property type="protein sequence ID" value="QRQ80657.1"/>
    <property type="molecule type" value="Genomic_DNA"/>
</dbReference>
<accession>A0A892ZFM5</accession>
<reference evidence="1" key="1">
    <citation type="submission" date="2021-02" db="EMBL/GenBank/DDBJ databases">
        <title>Neisseriaceae sp. 26B isolated from the cloaca of a Common Toad-headed Turtle (Mesoclemmys nasuta).</title>
        <authorList>
            <person name="Spergser J."/>
            <person name="Busse H.-J."/>
        </authorList>
    </citation>
    <scope>NUCLEOTIDE SEQUENCE</scope>
    <source>
        <strain evidence="1">26B</strain>
    </source>
</reference>
<organism evidence="1 2">
    <name type="scientific">Paralysiella testudinis</name>
    <dbReference type="NCBI Taxonomy" id="2809020"/>
    <lineage>
        <taxon>Bacteria</taxon>
        <taxon>Pseudomonadati</taxon>
        <taxon>Pseudomonadota</taxon>
        <taxon>Betaproteobacteria</taxon>
        <taxon>Neisseriales</taxon>
        <taxon>Neisseriaceae</taxon>
        <taxon>Paralysiella</taxon>
    </lineage>
</organism>
<dbReference type="Proteomes" id="UP000653156">
    <property type="component" value="Chromosome"/>
</dbReference>
<evidence type="ECO:0000313" key="2">
    <source>
        <dbReference type="Proteomes" id="UP000653156"/>
    </source>
</evidence>
<evidence type="ECO:0000313" key="1">
    <source>
        <dbReference type="EMBL" id="QRQ80657.1"/>
    </source>
</evidence>
<dbReference type="KEGG" id="ptes:JQU52_07705"/>
<gene>
    <name evidence="1" type="ORF">JQU52_07705</name>
</gene>